<feature type="transmembrane region" description="Helical" evidence="5">
    <location>
        <begin position="416"/>
        <end position="436"/>
    </location>
</feature>
<dbReference type="Gene3D" id="1.20.1250.20">
    <property type="entry name" value="MFS general substrate transporter like domains"/>
    <property type="match status" value="1"/>
</dbReference>
<dbReference type="STRING" id="1122619.GCA_000373745_02153"/>
<dbReference type="OrthoDB" id="9807274at2"/>
<dbReference type="Proteomes" id="UP000254603">
    <property type="component" value="Unassembled WGS sequence"/>
</dbReference>
<dbReference type="SUPFAM" id="SSF103473">
    <property type="entry name" value="MFS general substrate transporter"/>
    <property type="match status" value="1"/>
</dbReference>
<dbReference type="InterPro" id="IPR036259">
    <property type="entry name" value="MFS_trans_sf"/>
</dbReference>
<organism evidence="8 9">
    <name type="scientific">Oligella ureolytica</name>
    <dbReference type="NCBI Taxonomy" id="90244"/>
    <lineage>
        <taxon>Bacteria</taxon>
        <taxon>Pseudomonadati</taxon>
        <taxon>Pseudomonadota</taxon>
        <taxon>Betaproteobacteria</taxon>
        <taxon>Burkholderiales</taxon>
        <taxon>Alcaligenaceae</taxon>
        <taxon>Oligella</taxon>
    </lineage>
</organism>
<proteinExistence type="predicted"/>
<dbReference type="EMBL" id="UGSB01000001">
    <property type="protein sequence ID" value="SUA56401.1"/>
    <property type="molecule type" value="Genomic_DNA"/>
</dbReference>
<feature type="transmembrane region" description="Helical" evidence="5">
    <location>
        <begin position="372"/>
        <end position="395"/>
    </location>
</feature>
<evidence type="ECO:0000256" key="2">
    <source>
        <dbReference type="ARBA" id="ARBA00022692"/>
    </source>
</evidence>
<keyword evidence="3 5" id="KW-1133">Transmembrane helix</keyword>
<dbReference type="Gene3D" id="1.20.1720.10">
    <property type="entry name" value="Multidrug resistance protein D"/>
    <property type="match status" value="1"/>
</dbReference>
<name>A0A378XIR3_9BURK</name>
<evidence type="ECO:0000313" key="8">
    <source>
        <dbReference type="EMBL" id="SUA56401.1"/>
    </source>
</evidence>
<feature type="transmembrane region" description="Helical" evidence="5">
    <location>
        <begin position="307"/>
        <end position="329"/>
    </location>
</feature>
<dbReference type="InterPro" id="IPR011701">
    <property type="entry name" value="MFS"/>
</dbReference>
<feature type="transmembrane region" description="Helical" evidence="5">
    <location>
        <begin position="448"/>
        <end position="466"/>
    </location>
</feature>
<feature type="transmembrane region" description="Helical" evidence="5">
    <location>
        <begin position="27"/>
        <end position="47"/>
    </location>
</feature>
<keyword evidence="4 5" id="KW-0472">Membrane</keyword>
<keyword evidence="10" id="KW-1185">Reference proteome</keyword>
<dbReference type="Proteomes" id="UP000594903">
    <property type="component" value="Chromosome"/>
</dbReference>
<keyword evidence="2 5" id="KW-0812">Transmembrane</keyword>
<gene>
    <name evidence="7" type="ORF">I6G29_10050</name>
    <name evidence="8" type="ORF">NCTC11997_02076</name>
</gene>
<dbReference type="PANTHER" id="PTHR23501">
    <property type="entry name" value="MAJOR FACILITATOR SUPERFAMILY"/>
    <property type="match status" value="1"/>
</dbReference>
<comment type="subcellular location">
    <subcellularLocation>
        <location evidence="1">Membrane</location>
        <topology evidence="1">Multi-pass membrane protein</topology>
    </subcellularLocation>
</comment>
<feature type="transmembrane region" description="Helical" evidence="5">
    <location>
        <begin position="148"/>
        <end position="170"/>
    </location>
</feature>
<dbReference type="InterPro" id="IPR020846">
    <property type="entry name" value="MFS_dom"/>
</dbReference>
<feature type="domain" description="Major facilitator superfamily (MFS) profile" evidence="6">
    <location>
        <begin position="25"/>
        <end position="472"/>
    </location>
</feature>
<evidence type="ECO:0000256" key="5">
    <source>
        <dbReference type="SAM" id="Phobius"/>
    </source>
</evidence>
<reference evidence="7 10" key="2">
    <citation type="submission" date="2020-12" db="EMBL/GenBank/DDBJ databases">
        <title>FDA dAtabase for Regulatory Grade micrObial Sequences (FDA-ARGOS): Supporting development and validation of Infectious Disease Dx tests.</title>
        <authorList>
            <person name="Sproer C."/>
            <person name="Gronow S."/>
            <person name="Severitt S."/>
            <person name="Schroder I."/>
            <person name="Tallon L."/>
            <person name="Sadzewicz L."/>
            <person name="Zhao X."/>
            <person name="Boylan J."/>
            <person name="Ott S."/>
            <person name="Bowen H."/>
            <person name="Vavikolanu K."/>
            <person name="Mehta A."/>
            <person name="Aluvathingal J."/>
            <person name="Nadendla S."/>
            <person name="Lowell S."/>
            <person name="Myers T."/>
            <person name="Yan Y."/>
            <person name="Sichtig H."/>
        </authorList>
    </citation>
    <scope>NUCLEOTIDE SEQUENCE [LARGE SCALE GENOMIC DNA]</scope>
    <source>
        <strain evidence="7 10">FDAARGOS_872</strain>
    </source>
</reference>
<accession>A0A378XIR3</accession>
<dbReference type="AlphaFoldDB" id="A0A378XIR3"/>
<dbReference type="GO" id="GO:0005886">
    <property type="term" value="C:plasma membrane"/>
    <property type="evidence" value="ECO:0007669"/>
    <property type="project" value="TreeGrafter"/>
</dbReference>
<feature type="transmembrane region" description="Helical" evidence="5">
    <location>
        <begin position="215"/>
        <end position="231"/>
    </location>
</feature>
<dbReference type="RefSeq" id="WP_018575337.1">
    <property type="nucleotide sequence ID" value="NZ_CP065725.1"/>
</dbReference>
<evidence type="ECO:0000256" key="3">
    <source>
        <dbReference type="ARBA" id="ARBA00022989"/>
    </source>
</evidence>
<evidence type="ECO:0000313" key="9">
    <source>
        <dbReference type="Proteomes" id="UP000254603"/>
    </source>
</evidence>
<reference evidence="8 9" key="1">
    <citation type="submission" date="2018-06" db="EMBL/GenBank/DDBJ databases">
        <authorList>
            <consortium name="Pathogen Informatics"/>
            <person name="Doyle S."/>
        </authorList>
    </citation>
    <scope>NUCLEOTIDE SEQUENCE [LARGE SCALE GENOMIC DNA]</scope>
    <source>
        <strain evidence="8 9">NCTC11997</strain>
    </source>
</reference>
<dbReference type="PANTHER" id="PTHR23501:SF154">
    <property type="entry name" value="MULTIDRUG-EFFLUX TRANSPORTER RV1634-RELATED"/>
    <property type="match status" value="1"/>
</dbReference>
<evidence type="ECO:0000313" key="7">
    <source>
        <dbReference type="EMBL" id="QPT39491.1"/>
    </source>
</evidence>
<evidence type="ECO:0000259" key="6">
    <source>
        <dbReference type="PROSITE" id="PS50850"/>
    </source>
</evidence>
<protein>
    <submittedName>
        <fullName evidence="7">MFS transporter</fullName>
    </submittedName>
    <submittedName>
        <fullName evidence="8">Probable multidrug-efflux transporter Rv1634/MT1670</fullName>
    </submittedName>
</protein>
<evidence type="ECO:0000256" key="4">
    <source>
        <dbReference type="ARBA" id="ARBA00023136"/>
    </source>
</evidence>
<feature type="transmembrane region" description="Helical" evidence="5">
    <location>
        <begin position="341"/>
        <end position="360"/>
    </location>
</feature>
<feature type="transmembrane region" description="Helical" evidence="5">
    <location>
        <begin position="276"/>
        <end position="301"/>
    </location>
</feature>
<dbReference type="EMBL" id="CP065725">
    <property type="protein sequence ID" value="QPT39491.1"/>
    <property type="molecule type" value="Genomic_DNA"/>
</dbReference>
<dbReference type="GO" id="GO:0022857">
    <property type="term" value="F:transmembrane transporter activity"/>
    <property type="evidence" value="ECO:0007669"/>
    <property type="project" value="InterPro"/>
</dbReference>
<evidence type="ECO:0000256" key="1">
    <source>
        <dbReference type="ARBA" id="ARBA00004141"/>
    </source>
</evidence>
<sequence length="474" mass="49656">MSKNISTLANSGGWGELLSGKNGLRTIALCGGVAVHAINVYIVTTIMPSVVRDIGGINYYAWITSIFVAASIIGSTSSARLLEQFGLRSAYLLGIFVFVLGSMASAMAPSMPVLLFGRAIQGLGGGVMLGLSYASVRLVFAPHLWSRAMALISTMWGVSTLTGPAIGGLFAEHGAWRMALWSTVPVALIVAFLVFTQVSQRTDANNAAQKSEVPLVKVLFLSFSVIVLSLGSLGDSWLLRIASLGGVALILYGIAKSDLKSNNPLLPTGMYSLKHPIGALFSGVVLLSMGVTTEVFIPYFLENIHGLRPLVAGYMAAMMSAGWTVGSLSTAGRSTQTVNKLMIVSPMISGMSLFLLALLMPWQGLSAEHHAAWAMIFPLLGIGIGVGMSWPHILSRVLIAADKGQENQTTSAITTVQLYAVSLGTALGGMLVAAAGFNDGDLAGTQSAAATLLGSFAILPFIFVLVSKAARQVK</sequence>
<feature type="transmembrane region" description="Helical" evidence="5">
    <location>
        <begin position="90"/>
        <end position="109"/>
    </location>
</feature>
<feature type="transmembrane region" description="Helical" evidence="5">
    <location>
        <begin position="176"/>
        <end position="195"/>
    </location>
</feature>
<feature type="transmembrane region" description="Helical" evidence="5">
    <location>
        <begin position="115"/>
        <end position="136"/>
    </location>
</feature>
<feature type="transmembrane region" description="Helical" evidence="5">
    <location>
        <begin position="59"/>
        <end position="78"/>
    </location>
</feature>
<dbReference type="PROSITE" id="PS50850">
    <property type="entry name" value="MFS"/>
    <property type="match status" value="1"/>
</dbReference>
<dbReference type="Pfam" id="PF07690">
    <property type="entry name" value="MFS_1"/>
    <property type="match status" value="1"/>
</dbReference>
<evidence type="ECO:0000313" key="10">
    <source>
        <dbReference type="Proteomes" id="UP000594903"/>
    </source>
</evidence>
<feature type="transmembrane region" description="Helical" evidence="5">
    <location>
        <begin position="237"/>
        <end position="255"/>
    </location>
</feature>